<proteinExistence type="predicted"/>
<protein>
    <submittedName>
        <fullName evidence="1">Uncharacterized protein</fullName>
    </submittedName>
</protein>
<dbReference type="Proteomes" id="UP000004995">
    <property type="component" value="Unassembled WGS sequence"/>
</dbReference>
<dbReference type="HOGENOM" id="CLU_2780681_0_0_1"/>
<accession>K3YBG0</accession>
<dbReference type="EMBL" id="AGNK02004482">
    <property type="status" value="NOT_ANNOTATED_CDS"/>
    <property type="molecule type" value="Genomic_DNA"/>
</dbReference>
<dbReference type="Gramene" id="KQK98565">
    <property type="protein sequence ID" value="KQK98565"/>
    <property type="gene ID" value="SETIT_011554mg"/>
</dbReference>
<sequence>MAGWQWRARALSYGGGDGAVVGLWIEVTHGSGGGSRGAGRGGRACQCQIRGGMRHQCATSLASYSASSL</sequence>
<evidence type="ECO:0000313" key="2">
    <source>
        <dbReference type="Proteomes" id="UP000004995"/>
    </source>
</evidence>
<keyword evidence="2" id="KW-1185">Reference proteome</keyword>
<reference evidence="2" key="1">
    <citation type="journal article" date="2012" name="Nat. Biotechnol.">
        <title>Reference genome sequence of the model plant Setaria.</title>
        <authorList>
            <person name="Bennetzen J.L."/>
            <person name="Schmutz J."/>
            <person name="Wang H."/>
            <person name="Percifield R."/>
            <person name="Hawkins J."/>
            <person name="Pontaroli A.C."/>
            <person name="Estep M."/>
            <person name="Feng L."/>
            <person name="Vaughn J.N."/>
            <person name="Grimwood J."/>
            <person name="Jenkins J."/>
            <person name="Barry K."/>
            <person name="Lindquist E."/>
            <person name="Hellsten U."/>
            <person name="Deshpande S."/>
            <person name="Wang X."/>
            <person name="Wu X."/>
            <person name="Mitros T."/>
            <person name="Triplett J."/>
            <person name="Yang X."/>
            <person name="Ye C.Y."/>
            <person name="Mauro-Herrera M."/>
            <person name="Wang L."/>
            <person name="Li P."/>
            <person name="Sharma M."/>
            <person name="Sharma R."/>
            <person name="Ronald P.C."/>
            <person name="Panaud O."/>
            <person name="Kellogg E.A."/>
            <person name="Brutnell T.P."/>
            <person name="Doust A.N."/>
            <person name="Tuskan G.A."/>
            <person name="Rokhsar D."/>
            <person name="Devos K.M."/>
        </authorList>
    </citation>
    <scope>NUCLEOTIDE SEQUENCE [LARGE SCALE GENOMIC DNA]</scope>
    <source>
        <strain evidence="2">cv. Yugu1</strain>
    </source>
</reference>
<name>K3YBG0_SETIT</name>
<evidence type="ECO:0000313" key="1">
    <source>
        <dbReference type="EnsemblPlants" id="KQK98565"/>
    </source>
</evidence>
<organism evidence="1 2">
    <name type="scientific">Setaria italica</name>
    <name type="common">Foxtail millet</name>
    <name type="synonym">Panicum italicum</name>
    <dbReference type="NCBI Taxonomy" id="4555"/>
    <lineage>
        <taxon>Eukaryota</taxon>
        <taxon>Viridiplantae</taxon>
        <taxon>Streptophyta</taxon>
        <taxon>Embryophyta</taxon>
        <taxon>Tracheophyta</taxon>
        <taxon>Spermatophyta</taxon>
        <taxon>Magnoliopsida</taxon>
        <taxon>Liliopsida</taxon>
        <taxon>Poales</taxon>
        <taxon>Poaceae</taxon>
        <taxon>PACMAD clade</taxon>
        <taxon>Panicoideae</taxon>
        <taxon>Panicodae</taxon>
        <taxon>Paniceae</taxon>
        <taxon>Cenchrinae</taxon>
        <taxon>Setaria</taxon>
    </lineage>
</organism>
<dbReference type="EnsemblPlants" id="KQK98565">
    <property type="protein sequence ID" value="KQK98565"/>
    <property type="gene ID" value="SETIT_011554mg"/>
</dbReference>
<dbReference type="InParanoid" id="K3YBG0"/>
<dbReference type="AlphaFoldDB" id="K3YBG0"/>
<reference evidence="1" key="2">
    <citation type="submission" date="2018-08" db="UniProtKB">
        <authorList>
            <consortium name="EnsemblPlants"/>
        </authorList>
    </citation>
    <scope>IDENTIFICATION</scope>
    <source>
        <strain evidence="1">Yugu1</strain>
    </source>
</reference>